<dbReference type="InterPro" id="IPR007560">
    <property type="entry name" value="Restrct_endonuc_IV_Mrr"/>
</dbReference>
<dbReference type="SUPFAM" id="SSF52980">
    <property type="entry name" value="Restriction endonuclease-like"/>
    <property type="match status" value="1"/>
</dbReference>
<name>A0A7W8GC05_9DEIO</name>
<dbReference type="EMBL" id="JACHFN010000001">
    <property type="protein sequence ID" value="MBB5232795.1"/>
    <property type="molecule type" value="Genomic_DNA"/>
</dbReference>
<dbReference type="InterPro" id="IPR011335">
    <property type="entry name" value="Restrct_endonuc-II-like"/>
</dbReference>
<dbReference type="GO" id="GO:0009307">
    <property type="term" value="P:DNA restriction-modification system"/>
    <property type="evidence" value="ECO:0007669"/>
    <property type="project" value="InterPro"/>
</dbReference>
<dbReference type="RefSeq" id="WP_184024289.1">
    <property type="nucleotide sequence ID" value="NZ_JACHFN010000001.1"/>
</dbReference>
<dbReference type="GO" id="GO:0015666">
    <property type="term" value="F:restriction endodeoxyribonuclease activity"/>
    <property type="evidence" value="ECO:0007669"/>
    <property type="project" value="TreeGrafter"/>
</dbReference>
<dbReference type="InterPro" id="IPR052906">
    <property type="entry name" value="Type_IV_Methyl-Rstrct_Enzyme"/>
</dbReference>
<dbReference type="Pfam" id="PF04471">
    <property type="entry name" value="Mrr_cat"/>
    <property type="match status" value="1"/>
</dbReference>
<feature type="domain" description="Restriction endonuclease type IV Mrr" evidence="1">
    <location>
        <begin position="163"/>
        <end position="281"/>
    </location>
</feature>
<feature type="domain" description="Restriction system protein Mrr-like N-terminal" evidence="2">
    <location>
        <begin position="6"/>
        <end position="91"/>
    </location>
</feature>
<gene>
    <name evidence="3" type="ORF">HNQ09_000212</name>
</gene>
<proteinExistence type="predicted"/>
<dbReference type="Pfam" id="PF14338">
    <property type="entry name" value="Mrr_N"/>
    <property type="match status" value="1"/>
</dbReference>
<evidence type="ECO:0000313" key="4">
    <source>
        <dbReference type="Proteomes" id="UP000525389"/>
    </source>
</evidence>
<evidence type="ECO:0000313" key="3">
    <source>
        <dbReference type="EMBL" id="MBB5232795.1"/>
    </source>
</evidence>
<evidence type="ECO:0000259" key="2">
    <source>
        <dbReference type="Pfam" id="PF14338"/>
    </source>
</evidence>
<dbReference type="AlphaFoldDB" id="A0A7W8GC05"/>
<dbReference type="InterPro" id="IPR025745">
    <property type="entry name" value="Mrr-like_N_dom"/>
</dbReference>
<dbReference type="Gene3D" id="3.40.1350.10">
    <property type="match status" value="1"/>
</dbReference>
<dbReference type="GO" id="GO:0003677">
    <property type="term" value="F:DNA binding"/>
    <property type="evidence" value="ECO:0007669"/>
    <property type="project" value="InterPro"/>
</dbReference>
<organism evidence="3 4">
    <name type="scientific">Deinococcus budaensis</name>
    <dbReference type="NCBI Taxonomy" id="1665626"/>
    <lineage>
        <taxon>Bacteria</taxon>
        <taxon>Thermotogati</taxon>
        <taxon>Deinococcota</taxon>
        <taxon>Deinococci</taxon>
        <taxon>Deinococcales</taxon>
        <taxon>Deinococcaceae</taxon>
        <taxon>Deinococcus</taxon>
    </lineage>
</organism>
<sequence>MPLPDYQAFMRPLLLALSDGQVWKMRDLYVRLAAEFGLDEAELAEMLPSGRQPTYMNRIGWAKTYLLKAGAVQSPQRGTVEITPRGRDLLTASPGGVTTKQLFAFPEFARFQGTAHLEPAQAGEETRAPAQQALPFLSPEEQFSTLYAELTASLADELLAQVQQLTPAQFERLVVEVLVALGYGGNVRDAGQALGRSGDNGIDGVIKQDPLGLDRIYLQAKRWQNTVHSPEIRTFSGSLTYHKASKGVFITTSGFSDGARNTASHIGSIILIDGPQLARLMIDSGVGVLTRETYRIHRVDSEFFEEL</sequence>
<comment type="caution">
    <text evidence="3">The sequence shown here is derived from an EMBL/GenBank/DDBJ whole genome shotgun (WGS) entry which is preliminary data.</text>
</comment>
<accession>A0A7W8GC05</accession>
<keyword evidence="4" id="KW-1185">Reference proteome</keyword>
<reference evidence="3 4" key="1">
    <citation type="submission" date="2020-08" db="EMBL/GenBank/DDBJ databases">
        <title>Genomic Encyclopedia of Type Strains, Phase IV (KMG-IV): sequencing the most valuable type-strain genomes for metagenomic binning, comparative biology and taxonomic classification.</title>
        <authorList>
            <person name="Goeker M."/>
        </authorList>
    </citation>
    <scope>NUCLEOTIDE SEQUENCE [LARGE SCALE GENOMIC DNA]</scope>
    <source>
        <strain evidence="3 4">DSM 101791</strain>
    </source>
</reference>
<protein>
    <submittedName>
        <fullName evidence="3">Restriction system protein</fullName>
    </submittedName>
</protein>
<dbReference type="Proteomes" id="UP000525389">
    <property type="component" value="Unassembled WGS sequence"/>
</dbReference>
<dbReference type="PANTHER" id="PTHR30015">
    <property type="entry name" value="MRR RESTRICTION SYSTEM PROTEIN"/>
    <property type="match status" value="1"/>
</dbReference>
<dbReference type="PANTHER" id="PTHR30015:SF7">
    <property type="entry name" value="TYPE IV METHYL-DIRECTED RESTRICTION ENZYME ECOKMRR"/>
    <property type="match status" value="1"/>
</dbReference>
<dbReference type="InterPro" id="IPR011856">
    <property type="entry name" value="tRNA_endonuc-like_dom_sf"/>
</dbReference>
<evidence type="ECO:0000259" key="1">
    <source>
        <dbReference type="Pfam" id="PF04471"/>
    </source>
</evidence>